<dbReference type="SUPFAM" id="SSF49329">
    <property type="entry name" value="Cu,Zn superoxide dismutase-like"/>
    <property type="match status" value="1"/>
</dbReference>
<feature type="region of interest" description="Disordered" evidence="1">
    <location>
        <begin position="192"/>
        <end position="229"/>
    </location>
</feature>
<dbReference type="Gene3D" id="2.60.40.200">
    <property type="entry name" value="Superoxide dismutase, copper/zinc binding domain"/>
    <property type="match status" value="1"/>
</dbReference>
<dbReference type="EMBL" id="CAOQHR010000003">
    <property type="protein sequence ID" value="CAI6332552.1"/>
    <property type="molecule type" value="Genomic_DNA"/>
</dbReference>
<evidence type="ECO:0000313" key="3">
    <source>
        <dbReference type="EMBL" id="CAI6332552.1"/>
    </source>
</evidence>
<organism evidence="3 4">
    <name type="scientific">Periconia digitata</name>
    <dbReference type="NCBI Taxonomy" id="1303443"/>
    <lineage>
        <taxon>Eukaryota</taxon>
        <taxon>Fungi</taxon>
        <taxon>Dikarya</taxon>
        <taxon>Ascomycota</taxon>
        <taxon>Pezizomycotina</taxon>
        <taxon>Dothideomycetes</taxon>
        <taxon>Pleosporomycetidae</taxon>
        <taxon>Pleosporales</taxon>
        <taxon>Massarineae</taxon>
        <taxon>Periconiaceae</taxon>
        <taxon>Periconia</taxon>
    </lineage>
</organism>
<dbReference type="Proteomes" id="UP001152607">
    <property type="component" value="Unassembled WGS sequence"/>
</dbReference>
<dbReference type="AlphaFoldDB" id="A0A9W4UD60"/>
<keyword evidence="4" id="KW-1185">Reference proteome</keyword>
<name>A0A9W4UD60_9PLEO</name>
<accession>A0A9W4UD60</accession>
<feature type="chain" id="PRO_5040948231" description="Superoxide dismutase copper/zinc binding domain-containing protein" evidence="2">
    <location>
        <begin position="20"/>
        <end position="250"/>
    </location>
</feature>
<evidence type="ECO:0000256" key="2">
    <source>
        <dbReference type="SAM" id="SignalP"/>
    </source>
</evidence>
<reference evidence="3" key="1">
    <citation type="submission" date="2023-01" db="EMBL/GenBank/DDBJ databases">
        <authorList>
            <person name="Van Ghelder C."/>
            <person name="Rancurel C."/>
        </authorList>
    </citation>
    <scope>NUCLEOTIDE SEQUENCE</scope>
    <source>
        <strain evidence="3">CNCM I-4278</strain>
    </source>
</reference>
<dbReference type="InterPro" id="IPR036423">
    <property type="entry name" value="SOD-like_Cu/Zn_dom_sf"/>
</dbReference>
<protein>
    <recommendedName>
        <fullName evidence="5">Superoxide dismutase copper/zinc binding domain-containing protein</fullName>
    </recommendedName>
</protein>
<sequence>MHSTTLISAFVTLAATAVAQDTPNADKSPSGVVYNATVESVSGSNTKGFFSLTGTKSGEAELLFSFTGISNKNNPPYHYRIHENPVSGNDCASAGPIFDPYGIGGTPCQSLPKWGNGIEDTCLAGDVSGRADPIDVPSDKNDNGGFPDDKVSLDPKSKAFVGNRAVVISNGKNEIVACGNLKCVKGDCEVANNPPSNGTSTGSPASGTNSTNGTVQPGQPGSGPAESTNAGSQLYAGAGALFIAVAAALL</sequence>
<feature type="compositionally biased region" description="Basic and acidic residues" evidence="1">
    <location>
        <begin position="137"/>
        <end position="154"/>
    </location>
</feature>
<evidence type="ECO:0000256" key="1">
    <source>
        <dbReference type="SAM" id="MobiDB-lite"/>
    </source>
</evidence>
<proteinExistence type="predicted"/>
<evidence type="ECO:0008006" key="5">
    <source>
        <dbReference type="Google" id="ProtNLM"/>
    </source>
</evidence>
<keyword evidence="2" id="KW-0732">Signal</keyword>
<dbReference type="GO" id="GO:0046872">
    <property type="term" value="F:metal ion binding"/>
    <property type="evidence" value="ECO:0007669"/>
    <property type="project" value="InterPro"/>
</dbReference>
<dbReference type="GO" id="GO:0006801">
    <property type="term" value="P:superoxide metabolic process"/>
    <property type="evidence" value="ECO:0007669"/>
    <property type="project" value="InterPro"/>
</dbReference>
<comment type="caution">
    <text evidence="3">The sequence shown here is derived from an EMBL/GenBank/DDBJ whole genome shotgun (WGS) entry which is preliminary data.</text>
</comment>
<feature type="signal peptide" evidence="2">
    <location>
        <begin position="1"/>
        <end position="19"/>
    </location>
</feature>
<feature type="compositionally biased region" description="Polar residues" evidence="1">
    <location>
        <begin position="193"/>
        <end position="229"/>
    </location>
</feature>
<dbReference type="OrthoDB" id="159229at2759"/>
<feature type="region of interest" description="Disordered" evidence="1">
    <location>
        <begin position="129"/>
        <end position="154"/>
    </location>
</feature>
<gene>
    <name evidence="3" type="ORF">PDIGIT_LOCUS5577</name>
</gene>
<evidence type="ECO:0000313" key="4">
    <source>
        <dbReference type="Proteomes" id="UP001152607"/>
    </source>
</evidence>